<evidence type="ECO:0000256" key="1">
    <source>
        <dbReference type="ARBA" id="ARBA00004651"/>
    </source>
</evidence>
<evidence type="ECO:0000256" key="7">
    <source>
        <dbReference type="ARBA" id="ARBA00023136"/>
    </source>
</evidence>
<dbReference type="EMBL" id="BPQH01000024">
    <property type="protein sequence ID" value="GJD53029.1"/>
    <property type="molecule type" value="Genomic_DNA"/>
</dbReference>
<evidence type="ECO:0000313" key="11">
    <source>
        <dbReference type="EMBL" id="GJD53029.1"/>
    </source>
</evidence>
<evidence type="ECO:0000256" key="4">
    <source>
        <dbReference type="ARBA" id="ARBA00022692"/>
    </source>
</evidence>
<feature type="transmembrane region" description="Helical" evidence="9">
    <location>
        <begin position="391"/>
        <end position="415"/>
    </location>
</feature>
<evidence type="ECO:0000256" key="8">
    <source>
        <dbReference type="SAM" id="MobiDB-lite"/>
    </source>
</evidence>
<keyword evidence="5" id="KW-0769">Symport</keyword>
<feature type="transmembrane region" description="Helical" evidence="9">
    <location>
        <begin position="109"/>
        <end position="130"/>
    </location>
</feature>
<dbReference type="PROSITE" id="PS50850">
    <property type="entry name" value="MFS"/>
    <property type="match status" value="1"/>
</dbReference>
<feature type="transmembrane region" description="Helical" evidence="9">
    <location>
        <begin position="176"/>
        <end position="197"/>
    </location>
</feature>
<proteinExistence type="predicted"/>
<feature type="transmembrane region" description="Helical" evidence="9">
    <location>
        <begin position="37"/>
        <end position="62"/>
    </location>
</feature>
<name>A0ABQ4R897_9HYPH</name>
<organism evidence="11 12">
    <name type="scientific">Methylobacterium crusticola</name>
    <dbReference type="NCBI Taxonomy" id="1697972"/>
    <lineage>
        <taxon>Bacteria</taxon>
        <taxon>Pseudomonadati</taxon>
        <taxon>Pseudomonadota</taxon>
        <taxon>Alphaproteobacteria</taxon>
        <taxon>Hyphomicrobiales</taxon>
        <taxon>Methylobacteriaceae</taxon>
        <taxon>Methylobacterium</taxon>
    </lineage>
</organism>
<comment type="subcellular location">
    <subcellularLocation>
        <location evidence="1">Cell membrane</location>
        <topology evidence="1">Multi-pass membrane protein</topology>
    </subcellularLocation>
</comment>
<dbReference type="Proteomes" id="UP001055167">
    <property type="component" value="Unassembled WGS sequence"/>
</dbReference>
<sequence>MSRPAADLLAPGRPDASGRSGAAAPEGAEAAAVRRRAVLSCAVGNFVELFDFLIFGLFAAQIGQNFFPAGDPVVSLLSAFATYGVGFVMRPVGAVVIGAYGDRRGRKEALILTVGLMAGATALTGLIPSYDTLGVWAPLLLVACRLVQGFSTGGEWGGAAAFLVEYAPPGRRGFVGSLQQFSVGLALLAGTLTAAALNAALDPAQMTAWGWRVPFLLGVVLAPIGLYLRSRVAETPAFGRALSARQVSAAPLREALTTYRRPVLAAFGLSVVGTVGNYTFNIFLPSFAAGQLGIPAGTAYASSAAAAVILTALTPAAGALSDRVGRKAVLLVSAVGYVVLAYPLMRLVVDHPTGLGLAATQGLAAVLLALYAGPLCAVLSELFPTRVRATALSVGYSLAVTLFGGFAPFVATFLIRATGAPVSPALFVIAAALISTVTLLLIEDPTDAPLD</sequence>
<reference evidence="11" key="2">
    <citation type="submission" date="2021-08" db="EMBL/GenBank/DDBJ databases">
        <authorList>
            <person name="Tani A."/>
            <person name="Ola A."/>
            <person name="Ogura Y."/>
            <person name="Katsura K."/>
            <person name="Hayashi T."/>
        </authorList>
    </citation>
    <scope>NUCLEOTIDE SEQUENCE</scope>
    <source>
        <strain evidence="11">KCTC 52305</strain>
    </source>
</reference>
<evidence type="ECO:0000256" key="2">
    <source>
        <dbReference type="ARBA" id="ARBA00022448"/>
    </source>
</evidence>
<feature type="transmembrane region" description="Helical" evidence="9">
    <location>
        <begin position="136"/>
        <end position="164"/>
    </location>
</feature>
<dbReference type="InterPro" id="IPR005829">
    <property type="entry name" value="Sugar_transporter_CS"/>
</dbReference>
<evidence type="ECO:0000256" key="5">
    <source>
        <dbReference type="ARBA" id="ARBA00022847"/>
    </source>
</evidence>
<feature type="transmembrane region" description="Helical" evidence="9">
    <location>
        <begin position="300"/>
        <end position="321"/>
    </location>
</feature>
<dbReference type="InterPro" id="IPR036259">
    <property type="entry name" value="MFS_trans_sf"/>
</dbReference>
<comment type="caution">
    <text evidence="11">The sequence shown here is derived from an EMBL/GenBank/DDBJ whole genome shotgun (WGS) entry which is preliminary data.</text>
</comment>
<gene>
    <name evidence="11" type="primary">proP_3</name>
    <name evidence="11" type="ORF">OPKNFCMD_5799</name>
</gene>
<reference evidence="11" key="1">
    <citation type="journal article" date="2021" name="Front. Microbiol.">
        <title>Comprehensive Comparative Genomics and Phenotyping of Methylobacterium Species.</title>
        <authorList>
            <person name="Alessa O."/>
            <person name="Ogura Y."/>
            <person name="Fujitani Y."/>
            <person name="Takami H."/>
            <person name="Hayashi T."/>
            <person name="Sahin N."/>
            <person name="Tani A."/>
        </authorList>
    </citation>
    <scope>NUCLEOTIDE SEQUENCE</scope>
    <source>
        <strain evidence="11">KCTC 52305</strain>
    </source>
</reference>
<feature type="transmembrane region" description="Helical" evidence="9">
    <location>
        <begin position="74"/>
        <end position="97"/>
    </location>
</feature>
<dbReference type="PROSITE" id="PS00216">
    <property type="entry name" value="SUGAR_TRANSPORT_1"/>
    <property type="match status" value="1"/>
</dbReference>
<feature type="transmembrane region" description="Helical" evidence="9">
    <location>
        <begin position="355"/>
        <end position="379"/>
    </location>
</feature>
<dbReference type="Gene3D" id="1.20.1250.20">
    <property type="entry name" value="MFS general substrate transporter like domains"/>
    <property type="match status" value="1"/>
</dbReference>
<keyword evidence="7 9" id="KW-0472">Membrane</keyword>
<keyword evidence="3" id="KW-1003">Cell membrane</keyword>
<keyword evidence="12" id="KW-1185">Reference proteome</keyword>
<dbReference type="InterPro" id="IPR020846">
    <property type="entry name" value="MFS_dom"/>
</dbReference>
<evidence type="ECO:0000256" key="9">
    <source>
        <dbReference type="SAM" id="Phobius"/>
    </source>
</evidence>
<protein>
    <submittedName>
        <fullName evidence="11">Proline/betaine transporter</fullName>
    </submittedName>
</protein>
<evidence type="ECO:0000256" key="3">
    <source>
        <dbReference type="ARBA" id="ARBA00022475"/>
    </source>
</evidence>
<keyword evidence="2" id="KW-0813">Transport</keyword>
<keyword evidence="6 9" id="KW-1133">Transmembrane helix</keyword>
<feature type="transmembrane region" description="Helical" evidence="9">
    <location>
        <begin position="421"/>
        <end position="442"/>
    </location>
</feature>
<evidence type="ECO:0000259" key="10">
    <source>
        <dbReference type="PROSITE" id="PS50850"/>
    </source>
</evidence>
<dbReference type="PROSITE" id="PS00217">
    <property type="entry name" value="SUGAR_TRANSPORT_2"/>
    <property type="match status" value="1"/>
</dbReference>
<feature type="transmembrane region" description="Helical" evidence="9">
    <location>
        <begin position="328"/>
        <end position="349"/>
    </location>
</feature>
<dbReference type="RefSeq" id="WP_128562353.1">
    <property type="nucleotide sequence ID" value="NZ_BPQH01000024.1"/>
</dbReference>
<feature type="transmembrane region" description="Helical" evidence="9">
    <location>
        <begin position="209"/>
        <end position="228"/>
    </location>
</feature>
<feature type="region of interest" description="Disordered" evidence="8">
    <location>
        <begin position="1"/>
        <end position="22"/>
    </location>
</feature>
<accession>A0ABQ4R897</accession>
<keyword evidence="4 9" id="KW-0812">Transmembrane</keyword>
<dbReference type="InterPro" id="IPR005828">
    <property type="entry name" value="MFS_sugar_transport-like"/>
</dbReference>
<dbReference type="PANTHER" id="PTHR43528">
    <property type="entry name" value="ALPHA-KETOGLUTARATE PERMEASE"/>
    <property type="match status" value="1"/>
</dbReference>
<dbReference type="InterPro" id="IPR051084">
    <property type="entry name" value="H+-coupled_symporters"/>
</dbReference>
<dbReference type="Pfam" id="PF00083">
    <property type="entry name" value="Sugar_tr"/>
    <property type="match status" value="2"/>
</dbReference>
<feature type="domain" description="Major facilitator superfamily (MFS) profile" evidence="10">
    <location>
        <begin position="37"/>
        <end position="447"/>
    </location>
</feature>
<dbReference type="PANTHER" id="PTHR43528:SF8">
    <property type="entry name" value="BLR0239 PROTEIN"/>
    <property type="match status" value="1"/>
</dbReference>
<evidence type="ECO:0000256" key="6">
    <source>
        <dbReference type="ARBA" id="ARBA00022989"/>
    </source>
</evidence>
<feature type="transmembrane region" description="Helical" evidence="9">
    <location>
        <begin position="263"/>
        <end position="280"/>
    </location>
</feature>
<evidence type="ECO:0000313" key="12">
    <source>
        <dbReference type="Proteomes" id="UP001055167"/>
    </source>
</evidence>
<dbReference type="SUPFAM" id="SSF103473">
    <property type="entry name" value="MFS general substrate transporter"/>
    <property type="match status" value="1"/>
</dbReference>